<dbReference type="SUPFAM" id="SSF53850">
    <property type="entry name" value="Periplasmic binding protein-like II"/>
    <property type="match status" value="1"/>
</dbReference>
<evidence type="ECO:0000313" key="2">
    <source>
        <dbReference type="EMBL" id="GAA6145810.1"/>
    </source>
</evidence>
<name>A0ABQ0A081_9GAMM</name>
<keyword evidence="3" id="KW-1185">Reference proteome</keyword>
<comment type="similarity">
    <text evidence="1">Belongs to the bacterial solute-binding protein 3 family.</text>
</comment>
<dbReference type="Proteomes" id="UP001481413">
    <property type="component" value="Unassembled WGS sequence"/>
</dbReference>
<reference evidence="2 3" key="1">
    <citation type="submission" date="2024-04" db="EMBL/GenBank/DDBJ databases">
        <title>Draft genome sequence of Thalassolituus maritimus NBRC 116585.</title>
        <authorList>
            <person name="Miyakawa T."/>
            <person name="Kusuya Y."/>
            <person name="Miura T."/>
        </authorList>
    </citation>
    <scope>NUCLEOTIDE SEQUENCE [LARGE SCALE GENOMIC DNA]</scope>
    <source>
        <strain evidence="2 3">5NW40-0001</strain>
    </source>
</reference>
<dbReference type="PANTHER" id="PTHR35936">
    <property type="entry name" value="MEMBRANE-BOUND LYTIC MUREIN TRANSGLYCOSYLASE F"/>
    <property type="match status" value="1"/>
</dbReference>
<comment type="caution">
    <text evidence="2">The sequence shown here is derived from an EMBL/GenBank/DDBJ whole genome shotgun (WGS) entry which is preliminary data.</text>
</comment>
<dbReference type="Gene3D" id="3.40.190.10">
    <property type="entry name" value="Periplasmic binding protein-like II"/>
    <property type="match status" value="2"/>
</dbReference>
<proteinExistence type="inferred from homology"/>
<dbReference type="PANTHER" id="PTHR35936:SF25">
    <property type="entry name" value="ABC TRANSPORTER SUBSTRATE-BINDING PROTEIN"/>
    <property type="match status" value="1"/>
</dbReference>
<evidence type="ECO:0000313" key="3">
    <source>
        <dbReference type="Proteomes" id="UP001481413"/>
    </source>
</evidence>
<protein>
    <submittedName>
        <fullName evidence="2">ABC transporter substrate-binding protein</fullName>
    </submittedName>
</protein>
<organism evidence="2 3">
    <name type="scientific">Thalassolituus maritimus</name>
    <dbReference type="NCBI Taxonomy" id="484498"/>
    <lineage>
        <taxon>Bacteria</taxon>
        <taxon>Pseudomonadati</taxon>
        <taxon>Pseudomonadota</taxon>
        <taxon>Gammaproteobacteria</taxon>
        <taxon>Oceanospirillales</taxon>
        <taxon>Oceanospirillaceae</taxon>
        <taxon>Thalassolituus</taxon>
    </lineage>
</organism>
<sequence>MLLSLSMPAVSDDKVVRLASLDWAPYTGNQLRADGVTAQVVREAFAVMGYELEIVFYPWERAVSMGSDPSYGLHGFFPEYFREDIGDNIVFSDPVGYGPLGFAERKDSTVEWTELSDLSSYTIGTVQGYANTLAFDNAVAANELTISEAMTDTSNLMKLAYSRVDLSVIDQFVFAHLMVTEPELKAFHSQLQFNQTMLEVKSLYVCFNGKNAHLADILNQGLAKIDIRAIQDEFFSGY</sequence>
<evidence type="ECO:0000256" key="1">
    <source>
        <dbReference type="ARBA" id="ARBA00010333"/>
    </source>
</evidence>
<gene>
    <name evidence="2" type="ORF">NBRC116585_19280</name>
</gene>
<accession>A0ABQ0A081</accession>
<dbReference type="EMBL" id="BAABWH010000004">
    <property type="protein sequence ID" value="GAA6145810.1"/>
    <property type="molecule type" value="Genomic_DNA"/>
</dbReference>